<dbReference type="STRING" id="226505.SAMN05444394_1973"/>
<dbReference type="GO" id="GO:0006508">
    <property type="term" value="P:proteolysis"/>
    <property type="evidence" value="ECO:0007669"/>
    <property type="project" value="InterPro"/>
</dbReference>
<dbReference type="Gene3D" id="3.40.630.10">
    <property type="entry name" value="Zn peptidases"/>
    <property type="match status" value="1"/>
</dbReference>
<evidence type="ECO:0000313" key="3">
    <source>
        <dbReference type="Proteomes" id="UP000185221"/>
    </source>
</evidence>
<dbReference type="EMBL" id="FSRC01000001">
    <property type="protein sequence ID" value="SIN80688.1"/>
    <property type="molecule type" value="Genomic_DNA"/>
</dbReference>
<dbReference type="PANTHER" id="PTHR12147">
    <property type="entry name" value="METALLOPEPTIDASE M28 FAMILY MEMBER"/>
    <property type="match status" value="1"/>
</dbReference>
<evidence type="ECO:0000313" key="2">
    <source>
        <dbReference type="EMBL" id="SIN80688.1"/>
    </source>
</evidence>
<accession>A0A1N6ECB9</accession>
<sequence length="432" mass="48156">MKKTILSLSACCLMLYACNPTIEDVISMDVVERIERTLSADDMEGRRIFTPGLEKAADFVASEFEKSDLPYLEGNNSYFQNFQLLKTVPAEIEGMLDQQALNAQNVVVNTTQEELNLESFDGYQLISVEENDVFNQSVFPLLREEKNLLVLIDPAHEENFARVARSASRPKFPTEYSQIFVLTKNLDPSSIQLKATNQVVKEELKNVVAMIPGKSLKDEYVVFGGHYDHLGIRSMGEGQDSIFNGANDNAAGTTAVIMLAKYFKELQDNERSLIFVAFTAEESGGFGSTYFSKQLDPDQVVAMFNIEMIGTESKWGTNSAYITGFEKSSIGEILQKNLEGSKFRFEPDPYPQQNLFYRSDNATLAALGVPAHTISTSKMEEPPNDEPNYHKASDEIETLDMANMTEVIKAIALSSKSIISGKDTPTRVEKLN</sequence>
<name>A0A1N6ECB9_9BACT</name>
<dbReference type="InterPro" id="IPR007484">
    <property type="entry name" value="Peptidase_M28"/>
</dbReference>
<protein>
    <submittedName>
        <fullName evidence="2">Peptidase family M28</fullName>
    </submittedName>
</protein>
<gene>
    <name evidence="2" type="ORF">SAMN05444394_1973</name>
</gene>
<dbReference type="InterPro" id="IPR045175">
    <property type="entry name" value="M28_fam"/>
</dbReference>
<dbReference type="PROSITE" id="PS51257">
    <property type="entry name" value="PROKAR_LIPOPROTEIN"/>
    <property type="match status" value="1"/>
</dbReference>
<dbReference type="GO" id="GO:0008235">
    <property type="term" value="F:metalloexopeptidase activity"/>
    <property type="evidence" value="ECO:0007669"/>
    <property type="project" value="InterPro"/>
</dbReference>
<dbReference type="Pfam" id="PF04389">
    <property type="entry name" value="Peptidase_M28"/>
    <property type="match status" value="1"/>
</dbReference>
<dbReference type="PANTHER" id="PTHR12147:SF26">
    <property type="entry name" value="PEPTIDASE M28 DOMAIN-CONTAINING PROTEIN"/>
    <property type="match status" value="1"/>
</dbReference>
<organism evidence="2 3">
    <name type="scientific">Algoriphagus halophilus</name>
    <dbReference type="NCBI Taxonomy" id="226505"/>
    <lineage>
        <taxon>Bacteria</taxon>
        <taxon>Pseudomonadati</taxon>
        <taxon>Bacteroidota</taxon>
        <taxon>Cytophagia</taxon>
        <taxon>Cytophagales</taxon>
        <taxon>Cyclobacteriaceae</taxon>
        <taxon>Algoriphagus</taxon>
    </lineage>
</organism>
<reference evidence="3" key="1">
    <citation type="submission" date="2016-11" db="EMBL/GenBank/DDBJ databases">
        <authorList>
            <person name="Varghese N."/>
            <person name="Submissions S."/>
        </authorList>
    </citation>
    <scope>NUCLEOTIDE SEQUENCE [LARGE SCALE GENOMIC DNA]</scope>
    <source>
        <strain evidence="3">DSM 15292</strain>
    </source>
</reference>
<evidence type="ECO:0000259" key="1">
    <source>
        <dbReference type="Pfam" id="PF04389"/>
    </source>
</evidence>
<feature type="domain" description="Peptidase M28" evidence="1">
    <location>
        <begin position="206"/>
        <end position="412"/>
    </location>
</feature>
<proteinExistence type="predicted"/>
<dbReference type="SUPFAM" id="SSF53187">
    <property type="entry name" value="Zn-dependent exopeptidases"/>
    <property type="match status" value="1"/>
</dbReference>
<keyword evidence="3" id="KW-1185">Reference proteome</keyword>
<dbReference type="OrthoDB" id="1521787at2"/>
<dbReference type="Proteomes" id="UP000185221">
    <property type="component" value="Unassembled WGS sequence"/>
</dbReference>
<dbReference type="RefSeq" id="WP_074224644.1">
    <property type="nucleotide sequence ID" value="NZ_FSRC01000001.1"/>
</dbReference>
<dbReference type="AlphaFoldDB" id="A0A1N6ECB9"/>